<dbReference type="RefSeq" id="WP_114208907.1">
    <property type="nucleotide sequence ID" value="NZ_CP030840.1"/>
</dbReference>
<dbReference type="PANTHER" id="PTHR43559:SF3">
    <property type="entry name" value="HYDROLASE YCAC-RELATED"/>
    <property type="match status" value="1"/>
</dbReference>
<protein>
    <submittedName>
        <fullName evidence="2">Nicotinamidase family protein YcaC</fullName>
    </submittedName>
</protein>
<dbReference type="Pfam" id="PF00857">
    <property type="entry name" value="Isochorismatase"/>
    <property type="match status" value="1"/>
</dbReference>
<evidence type="ECO:0000313" key="3">
    <source>
        <dbReference type="Proteomes" id="UP000253606"/>
    </source>
</evidence>
<keyword evidence="3" id="KW-1185">Reference proteome</keyword>
<evidence type="ECO:0000259" key="1">
    <source>
        <dbReference type="Pfam" id="PF00857"/>
    </source>
</evidence>
<evidence type="ECO:0000313" key="2">
    <source>
        <dbReference type="EMBL" id="AXC14044.1"/>
    </source>
</evidence>
<dbReference type="PANTHER" id="PTHR43559">
    <property type="entry name" value="HYDROLASE YCAC-RELATED"/>
    <property type="match status" value="1"/>
</dbReference>
<dbReference type="AlphaFoldDB" id="A0A2Z5G5L8"/>
<reference evidence="2 3" key="1">
    <citation type="journal article" date="2018" name="Front. Microbiol.">
        <title>Hydrolytic Capabilities as a Key to Environmental Success: Chitinolytic and Cellulolytic Acidobacteria From Acidic Sub-arctic Soils and Boreal Peatlands.</title>
        <authorList>
            <person name="Belova S.E."/>
            <person name="Ravin N.V."/>
            <person name="Pankratov T.A."/>
            <person name="Rakitin A.L."/>
            <person name="Ivanova A.A."/>
            <person name="Beletsky A.V."/>
            <person name="Mardanov A.V."/>
            <person name="Sinninghe Damste J.S."/>
            <person name="Dedysh S.N."/>
        </authorList>
    </citation>
    <scope>NUCLEOTIDE SEQUENCE [LARGE SCALE GENOMIC DNA]</scope>
    <source>
        <strain evidence="2 3">SBC82</strain>
    </source>
</reference>
<proteinExistence type="predicted"/>
<name>A0A2Z5G5L8_9BACT</name>
<dbReference type="InterPro" id="IPR000868">
    <property type="entry name" value="Isochorismatase-like_dom"/>
</dbReference>
<feature type="domain" description="Isochorismatase-like" evidence="1">
    <location>
        <begin position="89"/>
        <end position="164"/>
    </location>
</feature>
<organism evidence="2 3">
    <name type="scientific">Acidisarcina polymorpha</name>
    <dbReference type="NCBI Taxonomy" id="2211140"/>
    <lineage>
        <taxon>Bacteria</taxon>
        <taxon>Pseudomonadati</taxon>
        <taxon>Acidobacteriota</taxon>
        <taxon>Terriglobia</taxon>
        <taxon>Terriglobales</taxon>
        <taxon>Acidobacteriaceae</taxon>
        <taxon>Acidisarcina</taxon>
    </lineage>
</organism>
<dbReference type="EMBL" id="CP030840">
    <property type="protein sequence ID" value="AXC14044.1"/>
    <property type="molecule type" value="Genomic_DNA"/>
</dbReference>
<dbReference type="InterPro" id="IPR036380">
    <property type="entry name" value="Isochorismatase-like_sf"/>
</dbReference>
<dbReference type="Gene3D" id="3.40.50.850">
    <property type="entry name" value="Isochorismatase-like"/>
    <property type="match status" value="1"/>
</dbReference>
<dbReference type="KEGG" id="abas:ACPOL_4778"/>
<dbReference type="SUPFAM" id="SSF52499">
    <property type="entry name" value="Isochorismatase-like hydrolases"/>
    <property type="match status" value="1"/>
</dbReference>
<accession>A0A2Z5G5L8</accession>
<sequence>MAHVAPRFSPSDSIILLVDHQTMTIDWVKSLPKTTVIASCRVLARMGVTFSMPLFLTTTMEEYVGPTLPEIQEVASGAFAARFKRGGILSCFDQPELVAALKATGRTNLILAGLTTDICLFWAARDAVRLGYNVNVIADACGTMSTIGDDTTFDRLRGLGVTVSVVNQIVTELENDFGSTDGLKAQQILSDEVISKLN</sequence>
<dbReference type="OrthoDB" id="9789777at2"/>
<gene>
    <name evidence="2" type="ORF">ACPOL_4778</name>
</gene>
<dbReference type="InterPro" id="IPR053152">
    <property type="entry name" value="Hydrolase_YcaC-like"/>
</dbReference>
<dbReference type="Proteomes" id="UP000253606">
    <property type="component" value="Chromosome"/>
</dbReference>